<keyword evidence="5" id="KW-1133">Transmembrane helix</keyword>
<dbReference type="InterPro" id="IPR014755">
    <property type="entry name" value="Cu-Rt/internalin_Ig-like"/>
</dbReference>
<keyword evidence="5" id="KW-0472">Membrane</keyword>
<dbReference type="Gene3D" id="2.60.40.1220">
    <property type="match status" value="1"/>
</dbReference>
<evidence type="ECO:0000256" key="3">
    <source>
        <dbReference type="ARBA" id="ARBA00022729"/>
    </source>
</evidence>
<keyword evidence="4" id="KW-0186">Copper</keyword>
<dbReference type="InterPro" id="IPR007348">
    <property type="entry name" value="CopC_dom"/>
</dbReference>
<evidence type="ECO:0000259" key="7">
    <source>
        <dbReference type="Pfam" id="PF04234"/>
    </source>
</evidence>
<accession>A0ABQ6GJT2</accession>
<keyword evidence="9" id="KW-1185">Reference proteome</keyword>
<dbReference type="PANTHER" id="PTHR34820">
    <property type="entry name" value="INNER MEMBRANE PROTEIN YEBZ"/>
    <property type="match status" value="1"/>
</dbReference>
<proteinExistence type="predicted"/>
<feature type="chain" id="PRO_5047480021" description="CopC domain-containing protein" evidence="6">
    <location>
        <begin position="25"/>
        <end position="176"/>
    </location>
</feature>
<gene>
    <name evidence="8" type="ORF">MU1_39780</name>
</gene>
<reference evidence="8 9" key="1">
    <citation type="submission" date="2023-03" db="EMBL/GenBank/DDBJ databases">
        <title>Draft genome sequence of the bacteria which degrade cell wall of Tricholomamatutake.</title>
        <authorList>
            <person name="Konishi Y."/>
            <person name="Fukuta Y."/>
            <person name="Shirasaka N."/>
        </authorList>
    </citation>
    <scope>NUCLEOTIDE SEQUENCE [LARGE SCALE GENOMIC DNA]</scope>
    <source>
        <strain evidence="9">mu1</strain>
    </source>
</reference>
<evidence type="ECO:0000256" key="6">
    <source>
        <dbReference type="SAM" id="SignalP"/>
    </source>
</evidence>
<organism evidence="8 9">
    <name type="scientific">Paenibacillus glycanilyticus</name>
    <dbReference type="NCBI Taxonomy" id="126569"/>
    <lineage>
        <taxon>Bacteria</taxon>
        <taxon>Bacillati</taxon>
        <taxon>Bacillota</taxon>
        <taxon>Bacilli</taxon>
        <taxon>Bacillales</taxon>
        <taxon>Paenibacillaceae</taxon>
        <taxon>Paenibacillus</taxon>
    </lineage>
</organism>
<comment type="subcellular location">
    <subcellularLocation>
        <location evidence="1">Cell envelope</location>
    </subcellularLocation>
</comment>
<keyword evidence="5" id="KW-0812">Transmembrane</keyword>
<comment type="caution">
    <text evidence="8">The sequence shown here is derived from an EMBL/GenBank/DDBJ whole genome shotgun (WGS) entry which is preliminary data.</text>
</comment>
<evidence type="ECO:0000313" key="9">
    <source>
        <dbReference type="Proteomes" id="UP001157114"/>
    </source>
</evidence>
<evidence type="ECO:0000256" key="1">
    <source>
        <dbReference type="ARBA" id="ARBA00004196"/>
    </source>
</evidence>
<evidence type="ECO:0000256" key="2">
    <source>
        <dbReference type="ARBA" id="ARBA00022723"/>
    </source>
</evidence>
<dbReference type="InterPro" id="IPR032694">
    <property type="entry name" value="CopC/D"/>
</dbReference>
<dbReference type="InterPro" id="IPR014756">
    <property type="entry name" value="Ig_E-set"/>
</dbReference>
<protein>
    <recommendedName>
        <fullName evidence="7">CopC domain-containing protein</fullName>
    </recommendedName>
</protein>
<dbReference type="PANTHER" id="PTHR34820:SF4">
    <property type="entry name" value="INNER MEMBRANE PROTEIN YEBZ"/>
    <property type="match status" value="1"/>
</dbReference>
<evidence type="ECO:0000256" key="4">
    <source>
        <dbReference type="ARBA" id="ARBA00023008"/>
    </source>
</evidence>
<keyword evidence="2" id="KW-0479">Metal-binding</keyword>
<feature type="transmembrane region" description="Helical" evidence="5">
    <location>
        <begin position="153"/>
        <end position="171"/>
    </location>
</feature>
<dbReference type="Proteomes" id="UP001157114">
    <property type="component" value="Unassembled WGS sequence"/>
</dbReference>
<sequence length="176" mass="19482">MSRSKILVFLALIMLFVFPQFSYAHTKMESSKPESNATVQESLSEITMQFNTEVASLSTFKLLNGKGEEVTGIDLQIKDKQMKGVWNEPLPNDTYTVKWKIVGGDGHPIEGEYSFLVEVTVTPSPSPTIEPLERTNLNNVSEAAAKEDSSSQGAFWIIIGVVIIAVIVLLAKYKKK</sequence>
<feature type="signal peptide" evidence="6">
    <location>
        <begin position="1"/>
        <end position="24"/>
    </location>
</feature>
<keyword evidence="3 6" id="KW-0732">Signal</keyword>
<evidence type="ECO:0000313" key="8">
    <source>
        <dbReference type="EMBL" id="GLX69633.1"/>
    </source>
</evidence>
<dbReference type="RefSeq" id="WP_284240419.1">
    <property type="nucleotide sequence ID" value="NZ_BSSQ01000015.1"/>
</dbReference>
<evidence type="ECO:0000256" key="5">
    <source>
        <dbReference type="SAM" id="Phobius"/>
    </source>
</evidence>
<dbReference type="Pfam" id="PF04234">
    <property type="entry name" value="CopC"/>
    <property type="match status" value="1"/>
</dbReference>
<dbReference type="SUPFAM" id="SSF81296">
    <property type="entry name" value="E set domains"/>
    <property type="match status" value="1"/>
</dbReference>
<name>A0ABQ6GJT2_9BACL</name>
<feature type="domain" description="CopC" evidence="7">
    <location>
        <begin position="25"/>
        <end position="117"/>
    </location>
</feature>
<dbReference type="EMBL" id="BSSQ01000015">
    <property type="protein sequence ID" value="GLX69633.1"/>
    <property type="molecule type" value="Genomic_DNA"/>
</dbReference>